<dbReference type="AlphaFoldDB" id="A0A8J6C7E2"/>
<dbReference type="EMBL" id="JAGTXO010000038">
    <property type="protein sequence ID" value="KAG8459725.1"/>
    <property type="molecule type" value="Genomic_DNA"/>
</dbReference>
<evidence type="ECO:0000256" key="1">
    <source>
        <dbReference type="ARBA" id="ARBA00004123"/>
    </source>
</evidence>
<dbReference type="InterPro" id="IPR025712">
    <property type="entry name" value="Nup54_alpha-helical_dom"/>
</dbReference>
<accession>A0A8J6C7E2</accession>
<reference evidence="5" key="1">
    <citation type="submission" date="2021-05" db="EMBL/GenBank/DDBJ databases">
        <title>The genome of the haptophyte Pavlova lutheri (Diacronema luteri, Pavlovales) - a model for lipid biosynthesis in eukaryotic algae.</title>
        <authorList>
            <person name="Hulatt C.J."/>
            <person name="Posewitz M.C."/>
        </authorList>
    </citation>
    <scope>NUCLEOTIDE SEQUENCE</scope>
    <source>
        <strain evidence="5">NIVA-4/92</strain>
    </source>
</reference>
<dbReference type="PANTHER" id="PTHR13000:SF0">
    <property type="entry name" value="NUCLEOPORIN P54"/>
    <property type="match status" value="1"/>
</dbReference>
<keyword evidence="2" id="KW-0813">Transport</keyword>
<dbReference type="PANTHER" id="PTHR13000">
    <property type="entry name" value="NUCLEOPORIN P54"/>
    <property type="match status" value="1"/>
</dbReference>
<dbReference type="OrthoDB" id="6162375at2759"/>
<dbReference type="Pfam" id="PF13874">
    <property type="entry name" value="Nup54"/>
    <property type="match status" value="1"/>
</dbReference>
<evidence type="ECO:0000313" key="6">
    <source>
        <dbReference type="Proteomes" id="UP000751190"/>
    </source>
</evidence>
<sequence length="512" mass="49207">MFSSSTPSLFVAPPVTPAPTPSLFGAPPASTAGGGLFGAPQPQQAGALGGASTPSLFGGAQPAAASQAFGTLGGGVSAAAAPFGAPSLFGSAAPKPATGASLFGAQGGAALSAGGNPFAPANAFGLGGGGASAAPAAGLGGLGGGFGGAPSLFGAPPPATSSSLFAPAGGLQQLPAGGVFGGGAVGAQPQQPAGGGAAGMAANPPTDIFPLFRAQMLLAWDPANARTCAFRAVLYDDAARETPTGRVAPPPADELARARAAARAAADDLLWDRADAVNPDPSRLVPVQLSGFAALKARCDGQHAEGRAQAQQVAAIAATLAQVADAREVGARVKLTAAAARHAQLSHRLLAIVGRVEQLRTERSVAHAKAAAALGSGAAAGGGMGGGGGGALTPTERPLAELQLHAHLSALLDSIVHGTALRARLHALHARATQLCDADGERGAALVRAPALSHATAGRLAAVLAQQQAAIAELLATLDRDARDLRVLARAAAAAGAGGAGGGGAAGYGGAY</sequence>
<protein>
    <recommendedName>
        <fullName evidence="4">Nucleoporin Nup54 alpha-helical domain-containing protein</fullName>
    </recommendedName>
</protein>
<evidence type="ECO:0000259" key="4">
    <source>
        <dbReference type="Pfam" id="PF13874"/>
    </source>
</evidence>
<comment type="subcellular location">
    <subcellularLocation>
        <location evidence="1">Nucleus</location>
    </subcellularLocation>
</comment>
<organism evidence="5 6">
    <name type="scientific">Diacronema lutheri</name>
    <name type="common">Unicellular marine alga</name>
    <name type="synonym">Monochrysis lutheri</name>
    <dbReference type="NCBI Taxonomy" id="2081491"/>
    <lineage>
        <taxon>Eukaryota</taxon>
        <taxon>Haptista</taxon>
        <taxon>Haptophyta</taxon>
        <taxon>Pavlovophyceae</taxon>
        <taxon>Pavlovales</taxon>
        <taxon>Pavlovaceae</taxon>
        <taxon>Diacronema</taxon>
    </lineage>
</organism>
<evidence type="ECO:0000313" key="5">
    <source>
        <dbReference type="EMBL" id="KAG8459725.1"/>
    </source>
</evidence>
<evidence type="ECO:0000256" key="3">
    <source>
        <dbReference type="ARBA" id="ARBA00023242"/>
    </source>
</evidence>
<dbReference type="InterPro" id="IPR024864">
    <property type="entry name" value="Nup54/Nup57/Nup44"/>
</dbReference>
<dbReference type="OMA" id="ANARTCA"/>
<comment type="caution">
    <text evidence="5">The sequence shown here is derived from an EMBL/GenBank/DDBJ whole genome shotgun (WGS) entry which is preliminary data.</text>
</comment>
<feature type="domain" description="Nucleoporin Nup54 alpha-helical" evidence="4">
    <location>
        <begin position="266"/>
        <end position="431"/>
    </location>
</feature>
<dbReference type="Proteomes" id="UP000751190">
    <property type="component" value="Unassembled WGS sequence"/>
</dbReference>
<dbReference type="GO" id="GO:0044613">
    <property type="term" value="C:nuclear pore central transport channel"/>
    <property type="evidence" value="ECO:0007669"/>
    <property type="project" value="TreeGrafter"/>
</dbReference>
<keyword evidence="3" id="KW-0539">Nucleus</keyword>
<gene>
    <name evidence="5" type="ORF">KFE25_003177</name>
</gene>
<proteinExistence type="predicted"/>
<dbReference type="GO" id="GO:0006607">
    <property type="term" value="P:NLS-bearing protein import into nucleus"/>
    <property type="evidence" value="ECO:0007669"/>
    <property type="project" value="TreeGrafter"/>
</dbReference>
<evidence type="ECO:0000256" key="2">
    <source>
        <dbReference type="ARBA" id="ARBA00022448"/>
    </source>
</evidence>
<dbReference type="GO" id="GO:0036228">
    <property type="term" value="P:protein localization to nuclear inner membrane"/>
    <property type="evidence" value="ECO:0007669"/>
    <property type="project" value="TreeGrafter"/>
</dbReference>
<name>A0A8J6C7E2_DIALT</name>
<keyword evidence="6" id="KW-1185">Reference proteome</keyword>
<dbReference type="GO" id="GO:0006999">
    <property type="term" value="P:nuclear pore organization"/>
    <property type="evidence" value="ECO:0007669"/>
    <property type="project" value="TreeGrafter"/>
</dbReference>
<dbReference type="GO" id="GO:0017056">
    <property type="term" value="F:structural constituent of nuclear pore"/>
    <property type="evidence" value="ECO:0007669"/>
    <property type="project" value="TreeGrafter"/>
</dbReference>